<organism evidence="1 2">
    <name type="scientific">Gossypium australe</name>
    <dbReference type="NCBI Taxonomy" id="47621"/>
    <lineage>
        <taxon>Eukaryota</taxon>
        <taxon>Viridiplantae</taxon>
        <taxon>Streptophyta</taxon>
        <taxon>Embryophyta</taxon>
        <taxon>Tracheophyta</taxon>
        <taxon>Spermatophyta</taxon>
        <taxon>Magnoliopsida</taxon>
        <taxon>eudicotyledons</taxon>
        <taxon>Gunneridae</taxon>
        <taxon>Pentapetalae</taxon>
        <taxon>rosids</taxon>
        <taxon>malvids</taxon>
        <taxon>Malvales</taxon>
        <taxon>Malvaceae</taxon>
        <taxon>Malvoideae</taxon>
        <taxon>Gossypium</taxon>
    </lineage>
</organism>
<keyword evidence="2" id="KW-1185">Reference proteome</keyword>
<dbReference type="OrthoDB" id="1749844at2759"/>
<reference evidence="1" key="1">
    <citation type="submission" date="2019-08" db="EMBL/GenBank/DDBJ databases">
        <authorList>
            <person name="Liu F."/>
        </authorList>
    </citation>
    <scope>NUCLEOTIDE SEQUENCE [LARGE SCALE GENOMIC DNA]</scope>
    <source>
        <strain evidence="1">PA1801</strain>
        <tissue evidence="1">Leaf</tissue>
    </source>
</reference>
<gene>
    <name evidence="1" type="ORF">EPI10_016171</name>
</gene>
<dbReference type="Proteomes" id="UP000325315">
    <property type="component" value="Unassembled WGS sequence"/>
</dbReference>
<dbReference type="EMBL" id="SMMG02000006">
    <property type="protein sequence ID" value="KAA3470462.1"/>
    <property type="molecule type" value="Genomic_DNA"/>
</dbReference>
<evidence type="ECO:0000313" key="1">
    <source>
        <dbReference type="EMBL" id="KAA3470462.1"/>
    </source>
</evidence>
<dbReference type="AlphaFoldDB" id="A0A5B6VMX9"/>
<sequence length="108" mass="12378">MRFIWSFSSRLSRKFDELDVILGMDRLTLHDAAANCRRNIYILNTTASKLKLEIVLTICKSSNVFLEELSRLPSVKDVQFAIELVSRTSPILITLHRMGPTELKKLKA</sequence>
<protein>
    <submittedName>
        <fullName evidence="1">Gag-Pol polyprotein</fullName>
    </submittedName>
</protein>
<accession>A0A5B6VMX9</accession>
<evidence type="ECO:0000313" key="2">
    <source>
        <dbReference type="Proteomes" id="UP000325315"/>
    </source>
</evidence>
<comment type="caution">
    <text evidence="1">The sequence shown here is derived from an EMBL/GenBank/DDBJ whole genome shotgun (WGS) entry which is preliminary data.</text>
</comment>
<name>A0A5B6VMX9_9ROSI</name>
<proteinExistence type="predicted"/>